<dbReference type="Proteomes" id="UP000011518">
    <property type="component" value="Unassembled WGS sequence"/>
</dbReference>
<evidence type="ECO:0000313" key="4">
    <source>
        <dbReference type="Proteomes" id="UP000011518"/>
    </source>
</evidence>
<keyword evidence="2" id="KW-0812">Transmembrane</keyword>
<organism evidence="3 4">
    <name type="scientific">Tupaia chinensis</name>
    <name type="common">Chinese tree shrew</name>
    <name type="synonym">Tupaia belangeri chinensis</name>
    <dbReference type="NCBI Taxonomy" id="246437"/>
    <lineage>
        <taxon>Eukaryota</taxon>
        <taxon>Metazoa</taxon>
        <taxon>Chordata</taxon>
        <taxon>Craniata</taxon>
        <taxon>Vertebrata</taxon>
        <taxon>Euteleostomi</taxon>
        <taxon>Mammalia</taxon>
        <taxon>Eutheria</taxon>
        <taxon>Euarchontoglires</taxon>
        <taxon>Scandentia</taxon>
        <taxon>Tupaiidae</taxon>
        <taxon>Tupaia</taxon>
    </lineage>
</organism>
<dbReference type="EMBL" id="KB320521">
    <property type="protein sequence ID" value="ELW69790.1"/>
    <property type="molecule type" value="Genomic_DNA"/>
</dbReference>
<feature type="region of interest" description="Disordered" evidence="1">
    <location>
        <begin position="152"/>
        <end position="174"/>
    </location>
</feature>
<keyword evidence="2" id="KW-0472">Membrane</keyword>
<proteinExistence type="predicted"/>
<feature type="transmembrane region" description="Helical" evidence="2">
    <location>
        <begin position="120"/>
        <end position="146"/>
    </location>
</feature>
<dbReference type="AlphaFoldDB" id="L9L3M8"/>
<dbReference type="InParanoid" id="L9L3M8"/>
<evidence type="ECO:0000313" key="3">
    <source>
        <dbReference type="EMBL" id="ELW69790.1"/>
    </source>
</evidence>
<gene>
    <name evidence="3" type="ORF">TREES_T100017649</name>
</gene>
<sequence length="294" mass="30809">MAVRSLLCVAPSRAEGRALAAALPAGLSGPVKPAVALRACAFVPARPGLFAVARCFPQAAAAEDRMGGVSNDAQLVVQCFLRLFEGVSTNSPGVGINCSERGPGLPPASFSSSRQAEEEFFSATLAAVGMYSVCIWLLGSIARWALRQQECRRSDPRSVGSDPVTQRGQARPGRQVLDLTTRSLKFRESQAQGCVLPHDRSDRPNASIIACQRGVHGATAPEGNPSSKNRDLLALSCTVRGVCLSATGTCCTAAQASLHTAPSLRALAVLAHRCPKFPLRGAQRPVPGPQVVFG</sequence>
<name>L9L3M8_TUPCH</name>
<evidence type="ECO:0000256" key="1">
    <source>
        <dbReference type="SAM" id="MobiDB-lite"/>
    </source>
</evidence>
<keyword evidence="2" id="KW-1133">Transmembrane helix</keyword>
<keyword evidence="4" id="KW-1185">Reference proteome</keyword>
<accession>L9L3M8</accession>
<protein>
    <submittedName>
        <fullName evidence="3">Uncharacterized protein</fullName>
    </submittedName>
</protein>
<reference evidence="4" key="2">
    <citation type="journal article" date="2013" name="Nat. Commun.">
        <title>Genome of the Chinese tree shrew.</title>
        <authorList>
            <person name="Fan Y."/>
            <person name="Huang Z.Y."/>
            <person name="Cao C.C."/>
            <person name="Chen C.S."/>
            <person name="Chen Y.X."/>
            <person name="Fan D.D."/>
            <person name="He J."/>
            <person name="Hou H.L."/>
            <person name="Hu L."/>
            <person name="Hu X.T."/>
            <person name="Jiang X.T."/>
            <person name="Lai R."/>
            <person name="Lang Y.S."/>
            <person name="Liang B."/>
            <person name="Liao S.G."/>
            <person name="Mu D."/>
            <person name="Ma Y.Y."/>
            <person name="Niu Y.Y."/>
            <person name="Sun X.Q."/>
            <person name="Xia J.Q."/>
            <person name="Xiao J."/>
            <person name="Xiong Z.Q."/>
            <person name="Xu L."/>
            <person name="Yang L."/>
            <person name="Zhang Y."/>
            <person name="Zhao W."/>
            <person name="Zhao X.D."/>
            <person name="Zheng Y.T."/>
            <person name="Zhou J.M."/>
            <person name="Zhu Y.B."/>
            <person name="Zhang G.J."/>
            <person name="Wang J."/>
            <person name="Yao Y.G."/>
        </authorList>
    </citation>
    <scope>NUCLEOTIDE SEQUENCE [LARGE SCALE GENOMIC DNA]</scope>
</reference>
<reference evidence="4" key="1">
    <citation type="submission" date="2012-07" db="EMBL/GenBank/DDBJ databases">
        <title>Genome of the Chinese tree shrew, a rising model animal genetically related to primates.</title>
        <authorList>
            <person name="Zhang G."/>
            <person name="Fan Y."/>
            <person name="Yao Y."/>
            <person name="Huang Z."/>
        </authorList>
    </citation>
    <scope>NUCLEOTIDE SEQUENCE [LARGE SCALE GENOMIC DNA]</scope>
</reference>
<evidence type="ECO:0000256" key="2">
    <source>
        <dbReference type="SAM" id="Phobius"/>
    </source>
</evidence>